<evidence type="ECO:0000259" key="1">
    <source>
        <dbReference type="Pfam" id="PF00085"/>
    </source>
</evidence>
<dbReference type="SUPFAM" id="SSF52833">
    <property type="entry name" value="Thioredoxin-like"/>
    <property type="match status" value="1"/>
</dbReference>
<accession>A0A7S3WRR2</accession>
<feature type="domain" description="Thioredoxin" evidence="1">
    <location>
        <begin position="111"/>
        <end position="188"/>
    </location>
</feature>
<evidence type="ECO:0000313" key="2">
    <source>
        <dbReference type="EMBL" id="CAE0573053.1"/>
    </source>
</evidence>
<dbReference type="AlphaFoldDB" id="A0A7S3WRR2"/>
<organism evidence="2">
    <name type="scientific">Emiliania huxleyi</name>
    <name type="common">Coccolithophore</name>
    <name type="synonym">Pontosphaera huxleyi</name>
    <dbReference type="NCBI Taxonomy" id="2903"/>
    <lineage>
        <taxon>Eukaryota</taxon>
        <taxon>Haptista</taxon>
        <taxon>Haptophyta</taxon>
        <taxon>Prymnesiophyceae</taxon>
        <taxon>Isochrysidales</taxon>
        <taxon>Noelaerhabdaceae</taxon>
        <taxon>Emiliania</taxon>
    </lineage>
</organism>
<dbReference type="CDD" id="cd02947">
    <property type="entry name" value="TRX_family"/>
    <property type="match status" value="1"/>
</dbReference>
<dbReference type="EMBL" id="HBIR01040669">
    <property type="protein sequence ID" value="CAE0573053.1"/>
    <property type="molecule type" value="Transcribed_RNA"/>
</dbReference>
<proteinExistence type="predicted"/>
<sequence>MLFAVAPWWHFLPFPTSPSSRLRCETAVLRESPRVPARWQATPDCERPVRWREVLITDEDCKLQREEAAVAAQAAAARAGQPATTYSELVPSLVTVEQFLAANERAEARGRLLAVKFYSQRCRACLRIAAKYRRLALDFSSGVDCYEAEQRSARPLLDALGVTSVPTLQIYRPHGVVMLTSGAYRPEELPRVDKRVRTALRSIRERPGLWLSRGERLEATLREQSSPPSTRPP</sequence>
<protein>
    <recommendedName>
        <fullName evidence="1">Thioredoxin domain-containing protein</fullName>
    </recommendedName>
</protein>
<name>A0A7S3WRR2_EMIHU</name>
<dbReference type="InterPro" id="IPR036249">
    <property type="entry name" value="Thioredoxin-like_sf"/>
</dbReference>
<gene>
    <name evidence="2" type="ORF">EHUX00137_LOCUS31731</name>
</gene>
<reference evidence="2" key="1">
    <citation type="submission" date="2021-01" db="EMBL/GenBank/DDBJ databases">
        <authorList>
            <person name="Corre E."/>
            <person name="Pelletier E."/>
            <person name="Niang G."/>
            <person name="Scheremetjew M."/>
            <person name="Finn R."/>
            <person name="Kale V."/>
            <person name="Holt S."/>
            <person name="Cochrane G."/>
            <person name="Meng A."/>
            <person name="Brown T."/>
            <person name="Cohen L."/>
        </authorList>
    </citation>
    <scope>NUCLEOTIDE SEQUENCE</scope>
    <source>
        <strain evidence="2">379</strain>
    </source>
</reference>
<dbReference type="Gene3D" id="3.40.30.10">
    <property type="entry name" value="Glutaredoxin"/>
    <property type="match status" value="1"/>
</dbReference>
<dbReference type="InterPro" id="IPR013766">
    <property type="entry name" value="Thioredoxin_domain"/>
</dbReference>
<dbReference type="Pfam" id="PF00085">
    <property type="entry name" value="Thioredoxin"/>
    <property type="match status" value="1"/>
</dbReference>